<feature type="compositionally biased region" description="Polar residues" evidence="10">
    <location>
        <begin position="511"/>
        <end position="538"/>
    </location>
</feature>
<dbReference type="PROSITE" id="PS51017">
    <property type="entry name" value="CCT"/>
    <property type="match status" value="1"/>
</dbReference>
<comment type="similarity">
    <text evidence="2">Belongs to the ARR-like family.</text>
</comment>
<evidence type="ECO:0000259" key="12">
    <source>
        <dbReference type="PROSITE" id="PS51017"/>
    </source>
</evidence>
<keyword evidence="4" id="KW-0805">Transcription regulation</keyword>
<dbReference type="PANTHER" id="PTHR43874">
    <property type="entry name" value="TWO-COMPONENT RESPONSE REGULATOR"/>
    <property type="match status" value="1"/>
</dbReference>
<dbReference type="Pfam" id="PF00072">
    <property type="entry name" value="Response_reg"/>
    <property type="match status" value="1"/>
</dbReference>
<sequence>MEVVNLEVEEMEVEAQVSKKMKKEDGSPAAAVIRWERFLPTTSVPRVLLVEADDSTRQIISALLRKCSYRVTAVPDGLKAWEVLKGKPRNIDLILTEIELPSISGFALLTLVMEHETCKNIPVIMMSLNDSVSMVYKCMMRGAADFLVKPLRKNELRNLWQHVWRRQASPKSGHGSQNENVAQQKVETTGENDAASNQSSGCMACSQRNKDCVEKGRDAQSSCTKPDSEDDSRSEENMKDISQPKSSKSPEGDMATLKHEECVESASKLLMRDCEDMVIDANAMAKGEDVVAESQQEHAHSSSEATDNHVVLVSCAREAIDLMGGFDNYPKCSYRSFENTGSNKVGSSMLLDLSLRRSNTSGSVNQVSDERQTLNHSDASAFSRYINQALQPPHSSASNCNQQKDHRTIANTQLYAHTTNYNSNTGDSAQSSPENMLSLATGQFGQSEVAYPCPQKTVTVPIPMSGIRFDNLCTPNGSEVRPLFFTQSGLATVENPGLARNQELTFQANSFHPYNPETSSGRQFHNLVDQNGNSSLNQTEHKKRYQLESSEDQRNFSSATDQSGSSSFCNSNGNVDQVAVVRNATESGNENSHRSAQREVALTKFRLKRKDRCYEKKVRYESRKKLAEQRPRVKGQFVRHVHTEPELVERESQCCN</sequence>
<dbReference type="Gene3D" id="3.40.50.2300">
    <property type="match status" value="1"/>
</dbReference>
<evidence type="ECO:0000256" key="1">
    <source>
        <dbReference type="ARBA" id="ARBA00004123"/>
    </source>
</evidence>
<evidence type="ECO:0000259" key="11">
    <source>
        <dbReference type="PROSITE" id="PS50110"/>
    </source>
</evidence>
<feature type="domain" description="CCT" evidence="12">
    <location>
        <begin position="598"/>
        <end position="640"/>
    </location>
</feature>
<dbReference type="InterPro" id="IPR045279">
    <property type="entry name" value="ARR-like"/>
</dbReference>
<proteinExistence type="inferred from homology"/>
<evidence type="ECO:0000256" key="5">
    <source>
        <dbReference type="ARBA" id="ARBA00023108"/>
    </source>
</evidence>
<evidence type="ECO:0000313" key="14">
    <source>
        <dbReference type="Proteomes" id="UP000626092"/>
    </source>
</evidence>
<dbReference type="Proteomes" id="UP000626092">
    <property type="component" value="Unassembled WGS sequence"/>
</dbReference>
<evidence type="ECO:0000256" key="3">
    <source>
        <dbReference type="ARBA" id="ARBA00023012"/>
    </source>
</evidence>
<comment type="caution">
    <text evidence="8">Lacks conserved residue(s) required for the propagation of feature annotation.</text>
</comment>
<keyword evidence="14" id="KW-1185">Reference proteome</keyword>
<evidence type="ECO:0000256" key="7">
    <source>
        <dbReference type="ARBA" id="ARBA00023242"/>
    </source>
</evidence>
<feature type="region of interest" description="Disordered" evidence="10">
    <location>
        <begin position="511"/>
        <end position="569"/>
    </location>
</feature>
<gene>
    <name evidence="13" type="ORF">RHSIM_Rhsim03G0215500</name>
</gene>
<keyword evidence="3" id="KW-0902">Two-component regulatory system</keyword>
<evidence type="ECO:0000256" key="2">
    <source>
        <dbReference type="ARBA" id="ARBA00010330"/>
    </source>
</evidence>
<evidence type="ECO:0008006" key="15">
    <source>
        <dbReference type="Google" id="ProtNLM"/>
    </source>
</evidence>
<feature type="domain" description="Response regulatory" evidence="11">
    <location>
        <begin position="46"/>
        <end position="164"/>
    </location>
</feature>
<feature type="compositionally biased region" description="Polar residues" evidence="10">
    <location>
        <begin position="174"/>
        <end position="201"/>
    </location>
</feature>
<evidence type="ECO:0000313" key="13">
    <source>
        <dbReference type="EMBL" id="KAF7148664.1"/>
    </source>
</evidence>
<dbReference type="PANTHER" id="PTHR43874:SF146">
    <property type="entry name" value="TWO-COMPONENT RESPONSE REGULATOR-LIKE APRR9"/>
    <property type="match status" value="1"/>
</dbReference>
<dbReference type="PROSITE" id="PS50110">
    <property type="entry name" value="RESPONSE_REGULATORY"/>
    <property type="match status" value="1"/>
</dbReference>
<dbReference type="SMART" id="SM00448">
    <property type="entry name" value="REC"/>
    <property type="match status" value="1"/>
</dbReference>
<comment type="subcellular location">
    <subcellularLocation>
        <location evidence="1 9">Nucleus</location>
    </subcellularLocation>
</comment>
<dbReference type="OrthoDB" id="60033at2759"/>
<protein>
    <recommendedName>
        <fullName evidence="15">Two-component response regulator-like APRR5</fullName>
    </recommendedName>
</protein>
<reference evidence="13" key="1">
    <citation type="submission" date="2019-11" db="EMBL/GenBank/DDBJ databases">
        <authorList>
            <person name="Liu Y."/>
            <person name="Hou J."/>
            <person name="Li T.-Q."/>
            <person name="Guan C.-H."/>
            <person name="Wu X."/>
            <person name="Wu H.-Z."/>
            <person name="Ling F."/>
            <person name="Zhang R."/>
            <person name="Shi X.-G."/>
            <person name="Ren J.-P."/>
            <person name="Chen E.-F."/>
            <person name="Sun J.-M."/>
        </authorList>
    </citation>
    <scope>NUCLEOTIDE SEQUENCE</scope>
    <source>
        <strain evidence="13">Adult_tree_wgs_1</strain>
        <tissue evidence="13">Leaves</tissue>
    </source>
</reference>
<dbReference type="GO" id="GO:0009736">
    <property type="term" value="P:cytokinin-activated signaling pathway"/>
    <property type="evidence" value="ECO:0007669"/>
    <property type="project" value="InterPro"/>
</dbReference>
<dbReference type="GO" id="GO:0005634">
    <property type="term" value="C:nucleus"/>
    <property type="evidence" value="ECO:0007669"/>
    <property type="project" value="UniProtKB-SubCell"/>
</dbReference>
<feature type="region of interest" description="Disordered" evidence="10">
    <location>
        <begin position="215"/>
        <end position="257"/>
    </location>
</feature>
<dbReference type="InterPro" id="IPR010402">
    <property type="entry name" value="CCT_domain"/>
</dbReference>
<evidence type="ECO:0000256" key="9">
    <source>
        <dbReference type="PROSITE-ProRule" id="PRU00357"/>
    </source>
</evidence>
<feature type="compositionally biased region" description="Basic and acidic residues" evidence="10">
    <location>
        <begin position="248"/>
        <end position="257"/>
    </location>
</feature>
<accession>A0A834LUM2</accession>
<comment type="caution">
    <text evidence="13">The sequence shown here is derived from an EMBL/GenBank/DDBJ whole genome shotgun (WGS) entry which is preliminary data.</text>
</comment>
<dbReference type="GO" id="GO:0000160">
    <property type="term" value="P:phosphorelay signal transduction system"/>
    <property type="evidence" value="ECO:0007669"/>
    <property type="project" value="UniProtKB-KW"/>
</dbReference>
<dbReference type="AlphaFoldDB" id="A0A834LUM2"/>
<evidence type="ECO:0000256" key="10">
    <source>
        <dbReference type="SAM" id="MobiDB-lite"/>
    </source>
</evidence>
<keyword evidence="6" id="KW-0804">Transcription</keyword>
<evidence type="ECO:0000256" key="8">
    <source>
        <dbReference type="PROSITE-ProRule" id="PRU00169"/>
    </source>
</evidence>
<dbReference type="CDD" id="cd17582">
    <property type="entry name" value="psREC_PRR"/>
    <property type="match status" value="1"/>
</dbReference>
<organism evidence="13 14">
    <name type="scientific">Rhododendron simsii</name>
    <name type="common">Sims's rhododendron</name>
    <dbReference type="NCBI Taxonomy" id="118357"/>
    <lineage>
        <taxon>Eukaryota</taxon>
        <taxon>Viridiplantae</taxon>
        <taxon>Streptophyta</taxon>
        <taxon>Embryophyta</taxon>
        <taxon>Tracheophyta</taxon>
        <taxon>Spermatophyta</taxon>
        <taxon>Magnoliopsida</taxon>
        <taxon>eudicotyledons</taxon>
        <taxon>Gunneridae</taxon>
        <taxon>Pentapetalae</taxon>
        <taxon>asterids</taxon>
        <taxon>Ericales</taxon>
        <taxon>Ericaceae</taxon>
        <taxon>Ericoideae</taxon>
        <taxon>Rhodoreae</taxon>
        <taxon>Rhododendron</taxon>
    </lineage>
</organism>
<dbReference type="GO" id="GO:0048511">
    <property type="term" value="P:rhythmic process"/>
    <property type="evidence" value="ECO:0007669"/>
    <property type="project" value="UniProtKB-KW"/>
</dbReference>
<dbReference type="EMBL" id="WJXA01000003">
    <property type="protein sequence ID" value="KAF7148664.1"/>
    <property type="molecule type" value="Genomic_DNA"/>
</dbReference>
<dbReference type="InterPro" id="IPR011006">
    <property type="entry name" value="CheY-like_superfamily"/>
</dbReference>
<name>A0A834LUM2_RHOSS</name>
<keyword evidence="7 9" id="KW-0539">Nucleus</keyword>
<keyword evidence="5" id="KW-0090">Biological rhythms</keyword>
<dbReference type="Pfam" id="PF06203">
    <property type="entry name" value="CCT"/>
    <property type="match status" value="1"/>
</dbReference>
<dbReference type="InterPro" id="IPR001789">
    <property type="entry name" value="Sig_transdc_resp-reg_receiver"/>
</dbReference>
<evidence type="ECO:0000256" key="4">
    <source>
        <dbReference type="ARBA" id="ARBA00023015"/>
    </source>
</evidence>
<evidence type="ECO:0000256" key="6">
    <source>
        <dbReference type="ARBA" id="ARBA00023163"/>
    </source>
</evidence>
<feature type="region of interest" description="Disordered" evidence="10">
    <location>
        <begin position="167"/>
        <end position="203"/>
    </location>
</feature>
<dbReference type="SUPFAM" id="SSF52172">
    <property type="entry name" value="CheY-like"/>
    <property type="match status" value="1"/>
</dbReference>